<name>A0ABT7PG33_9BACT</name>
<evidence type="ECO:0000313" key="1">
    <source>
        <dbReference type="EMBL" id="MDM4015426.1"/>
    </source>
</evidence>
<accession>A0ABT7PG33</accession>
<evidence type="ECO:0000313" key="2">
    <source>
        <dbReference type="Proteomes" id="UP001239462"/>
    </source>
</evidence>
<sequence>MDGTQTTQPYGRTFAFTGPILATMVISLFSVGCGGSSEAPVAQATGEQPAVAAPNKLPEPTEVVSQFLDRMRRGGDGNAASDLLTQLAQQEMVRIGRPLQLPGSPDTTFEVRNSFRVPETEDRVWVQTYLREPDADSGQSVQYEVVWTLRQETEGWRISGFHVDQGEGLDPLEFNFENGDEFNARLSAIEQTPETTTR</sequence>
<comment type="caution">
    <text evidence="1">The sequence shown here is derived from an EMBL/GenBank/DDBJ whole genome shotgun (WGS) entry which is preliminary data.</text>
</comment>
<dbReference type="RefSeq" id="WP_289162919.1">
    <property type="nucleotide sequence ID" value="NZ_JASZZN010000005.1"/>
</dbReference>
<dbReference type="Proteomes" id="UP001239462">
    <property type="component" value="Unassembled WGS sequence"/>
</dbReference>
<organism evidence="1 2">
    <name type="scientific">Roseiconus lacunae</name>
    <dbReference type="NCBI Taxonomy" id="2605694"/>
    <lineage>
        <taxon>Bacteria</taxon>
        <taxon>Pseudomonadati</taxon>
        <taxon>Planctomycetota</taxon>
        <taxon>Planctomycetia</taxon>
        <taxon>Pirellulales</taxon>
        <taxon>Pirellulaceae</taxon>
        <taxon>Roseiconus</taxon>
    </lineage>
</organism>
<protein>
    <recommendedName>
        <fullName evidence="3">DUF4864 domain-containing protein</fullName>
    </recommendedName>
</protein>
<keyword evidence="2" id="KW-1185">Reference proteome</keyword>
<dbReference type="EMBL" id="JASZZN010000005">
    <property type="protein sequence ID" value="MDM4015426.1"/>
    <property type="molecule type" value="Genomic_DNA"/>
</dbReference>
<proteinExistence type="predicted"/>
<evidence type="ECO:0008006" key="3">
    <source>
        <dbReference type="Google" id="ProtNLM"/>
    </source>
</evidence>
<gene>
    <name evidence="1" type="ORF">QTN89_08310</name>
</gene>
<reference evidence="1 2" key="1">
    <citation type="submission" date="2023-06" db="EMBL/GenBank/DDBJ databases">
        <title>Roseiconus lacunae JC819 isolated from Gulf of Mannar region, Tamil Nadu.</title>
        <authorList>
            <person name="Pk S."/>
            <person name="Ch S."/>
            <person name="Ch V.R."/>
        </authorList>
    </citation>
    <scope>NUCLEOTIDE SEQUENCE [LARGE SCALE GENOMIC DNA]</scope>
    <source>
        <strain evidence="1 2">JC819</strain>
    </source>
</reference>